<protein>
    <submittedName>
        <fullName evidence="2">Uncharacterized protein</fullName>
    </submittedName>
</protein>
<evidence type="ECO:0000313" key="3">
    <source>
        <dbReference type="Proteomes" id="UP000017559"/>
    </source>
</evidence>
<feature type="region of interest" description="Disordered" evidence="1">
    <location>
        <begin position="90"/>
        <end position="130"/>
    </location>
</feature>
<dbReference type="KEGG" id="mrr:Moror_2082"/>
<accession>V2WT80</accession>
<sequence length="130" mass="14367">MERVHTVFSFMIVFDWGRPGVNPILSSLLAVLWNSLTIGLKEWIDAGMDHAMDYSGSLQKEVAVLRFLENNRMYSAHILNADQLAWKSGFPSTTSSAKAGGTKTPTPPSPSVEPKTMNYHFSKPIKPSAI</sequence>
<evidence type="ECO:0000313" key="2">
    <source>
        <dbReference type="EMBL" id="ESK83741.1"/>
    </source>
</evidence>
<comment type="caution">
    <text evidence="2">The sequence shown here is derived from an EMBL/GenBank/DDBJ whole genome shotgun (WGS) entry which is preliminary data.</text>
</comment>
<reference evidence="2 3" key="1">
    <citation type="journal article" date="2014" name="BMC Genomics">
        <title>Genome and secretome analysis of the hemibiotrophic fungal pathogen, Moniliophthora roreri, which causes frosty pod rot disease of cacao: mechanisms of the biotrophic and necrotrophic phases.</title>
        <authorList>
            <person name="Meinhardt L.W."/>
            <person name="Costa G.G.L."/>
            <person name="Thomazella D.P.T."/>
            <person name="Teixeira P.J.P.L."/>
            <person name="Carazzolle M.F."/>
            <person name="Schuster S.C."/>
            <person name="Carlson J.E."/>
            <person name="Guiltinan M.J."/>
            <person name="Mieczkowski P."/>
            <person name="Farmer A."/>
            <person name="Ramaraj T."/>
            <person name="Crozier J."/>
            <person name="Davis R.E."/>
            <person name="Shao J."/>
            <person name="Melnick R.L."/>
            <person name="Pereira G.A.G."/>
            <person name="Bailey B.A."/>
        </authorList>
    </citation>
    <scope>NUCLEOTIDE SEQUENCE [LARGE SCALE GENOMIC DNA]</scope>
    <source>
        <strain evidence="2 3">MCA 2997</strain>
    </source>
</reference>
<gene>
    <name evidence="2" type="ORF">Moror_2082</name>
</gene>
<dbReference type="HOGENOM" id="CLU_1938705_0_0_1"/>
<proteinExistence type="predicted"/>
<dbReference type="EMBL" id="AWSO01001459">
    <property type="protein sequence ID" value="ESK83741.1"/>
    <property type="molecule type" value="Genomic_DNA"/>
</dbReference>
<dbReference type="Proteomes" id="UP000017559">
    <property type="component" value="Unassembled WGS sequence"/>
</dbReference>
<name>V2WT80_MONRO</name>
<organism evidence="2 3">
    <name type="scientific">Moniliophthora roreri (strain MCA 2997)</name>
    <name type="common">Cocoa frosty pod rot fungus</name>
    <name type="synonym">Crinipellis roreri</name>
    <dbReference type="NCBI Taxonomy" id="1381753"/>
    <lineage>
        <taxon>Eukaryota</taxon>
        <taxon>Fungi</taxon>
        <taxon>Dikarya</taxon>
        <taxon>Basidiomycota</taxon>
        <taxon>Agaricomycotina</taxon>
        <taxon>Agaricomycetes</taxon>
        <taxon>Agaricomycetidae</taxon>
        <taxon>Agaricales</taxon>
        <taxon>Marasmiineae</taxon>
        <taxon>Marasmiaceae</taxon>
        <taxon>Moniliophthora</taxon>
    </lineage>
</organism>
<keyword evidence="3" id="KW-1185">Reference proteome</keyword>
<evidence type="ECO:0000256" key="1">
    <source>
        <dbReference type="SAM" id="MobiDB-lite"/>
    </source>
</evidence>
<dbReference type="AlphaFoldDB" id="V2WT80"/>